<dbReference type="AlphaFoldDB" id="A0A5C6EQ99"/>
<evidence type="ECO:0000313" key="1">
    <source>
        <dbReference type="EMBL" id="TWU51088.1"/>
    </source>
</evidence>
<keyword evidence="2" id="KW-1185">Reference proteome</keyword>
<protein>
    <submittedName>
        <fullName evidence="1">Uncharacterized protein</fullName>
    </submittedName>
</protein>
<evidence type="ECO:0000313" key="2">
    <source>
        <dbReference type="Proteomes" id="UP000318288"/>
    </source>
</evidence>
<dbReference type="EMBL" id="SJPW01000005">
    <property type="protein sequence ID" value="TWU51088.1"/>
    <property type="molecule type" value="Genomic_DNA"/>
</dbReference>
<organism evidence="1 2">
    <name type="scientific">Rubripirellula tenax</name>
    <dbReference type="NCBI Taxonomy" id="2528015"/>
    <lineage>
        <taxon>Bacteria</taxon>
        <taxon>Pseudomonadati</taxon>
        <taxon>Planctomycetota</taxon>
        <taxon>Planctomycetia</taxon>
        <taxon>Pirellulales</taxon>
        <taxon>Pirellulaceae</taxon>
        <taxon>Rubripirellula</taxon>
    </lineage>
</organism>
<accession>A0A5C6EQ99</accession>
<sequence>MVVRRVDHVPGERSNRGVGLNEQVATHDIRSTFKRALFDKEVPNQRARLSKAERATAAFGEVAGTRDAVGEHDVALTHDTDRCVAVKNNGVTIQPRVFTRSALRINGTQSVDSIAADGDSFLAEPNTRQKLERRAVFDDGAVVIVRCGGGGAGVDDVATRIKLGTLFRTVVAQPLRMHQFKSRSGLDKRDAVVVIGLAVTDDR</sequence>
<reference evidence="1 2" key="1">
    <citation type="submission" date="2019-02" db="EMBL/GenBank/DDBJ databases">
        <title>Deep-cultivation of Planctomycetes and their phenomic and genomic characterization uncovers novel biology.</title>
        <authorList>
            <person name="Wiegand S."/>
            <person name="Jogler M."/>
            <person name="Boedeker C."/>
            <person name="Pinto D."/>
            <person name="Vollmers J."/>
            <person name="Rivas-Marin E."/>
            <person name="Kohn T."/>
            <person name="Peeters S.H."/>
            <person name="Heuer A."/>
            <person name="Rast P."/>
            <person name="Oberbeckmann S."/>
            <person name="Bunk B."/>
            <person name="Jeske O."/>
            <person name="Meyerdierks A."/>
            <person name="Storesund J.E."/>
            <person name="Kallscheuer N."/>
            <person name="Luecker S."/>
            <person name="Lage O.M."/>
            <person name="Pohl T."/>
            <person name="Merkel B.J."/>
            <person name="Hornburger P."/>
            <person name="Mueller R.-W."/>
            <person name="Bruemmer F."/>
            <person name="Labrenz M."/>
            <person name="Spormann A.M."/>
            <person name="Op Den Camp H."/>
            <person name="Overmann J."/>
            <person name="Amann R."/>
            <person name="Jetten M.S.M."/>
            <person name="Mascher T."/>
            <person name="Medema M.H."/>
            <person name="Devos D.P."/>
            <person name="Kaster A.-K."/>
            <person name="Ovreas L."/>
            <person name="Rohde M."/>
            <person name="Galperin M.Y."/>
            <person name="Jogler C."/>
        </authorList>
    </citation>
    <scope>NUCLEOTIDE SEQUENCE [LARGE SCALE GENOMIC DNA]</scope>
    <source>
        <strain evidence="1 2">Poly51</strain>
    </source>
</reference>
<dbReference type="Proteomes" id="UP000318288">
    <property type="component" value="Unassembled WGS sequence"/>
</dbReference>
<name>A0A5C6EQ99_9BACT</name>
<proteinExistence type="predicted"/>
<comment type="caution">
    <text evidence="1">The sequence shown here is derived from an EMBL/GenBank/DDBJ whole genome shotgun (WGS) entry which is preliminary data.</text>
</comment>
<gene>
    <name evidence="1" type="ORF">Poly51_43820</name>
</gene>